<dbReference type="EMBL" id="BMCJ01000003">
    <property type="protein sequence ID" value="GGC90034.1"/>
    <property type="molecule type" value="Genomic_DNA"/>
</dbReference>
<evidence type="ECO:0000313" key="2">
    <source>
        <dbReference type="EMBL" id="GGC90034.1"/>
    </source>
</evidence>
<dbReference type="RefSeq" id="WP_176224032.1">
    <property type="nucleotide sequence ID" value="NZ_BMCJ01000003.1"/>
</dbReference>
<feature type="domain" description="PRC-barrel" evidence="1">
    <location>
        <begin position="2"/>
        <end position="78"/>
    </location>
</feature>
<comment type="caution">
    <text evidence="2">The sequence shown here is derived from an EMBL/GenBank/DDBJ whole genome shotgun (WGS) entry which is preliminary data.</text>
</comment>
<dbReference type="NCBIfam" id="TIGR02888">
    <property type="entry name" value="spore_YlmC_YmxH"/>
    <property type="match status" value="1"/>
</dbReference>
<dbReference type="Proteomes" id="UP000619534">
    <property type="component" value="Unassembled WGS sequence"/>
</dbReference>
<organism evidence="2 3">
    <name type="scientific">Thalassobacillus devorans</name>
    <dbReference type="NCBI Taxonomy" id="279813"/>
    <lineage>
        <taxon>Bacteria</taxon>
        <taxon>Bacillati</taxon>
        <taxon>Bacillota</taxon>
        <taxon>Bacilli</taxon>
        <taxon>Bacillales</taxon>
        <taxon>Bacillaceae</taxon>
        <taxon>Thalassobacillus</taxon>
    </lineage>
</organism>
<protein>
    <recommendedName>
        <fullName evidence="1">PRC-barrel domain-containing protein</fullName>
    </recommendedName>
</protein>
<gene>
    <name evidence="2" type="primary">ymxH</name>
    <name evidence="2" type="ORF">GCM10007216_20980</name>
</gene>
<dbReference type="SUPFAM" id="SSF50346">
    <property type="entry name" value="PRC-barrel domain"/>
    <property type="match status" value="1"/>
</dbReference>
<evidence type="ECO:0000313" key="3">
    <source>
        <dbReference type="Proteomes" id="UP000619534"/>
    </source>
</evidence>
<proteinExistence type="predicted"/>
<reference evidence="3" key="1">
    <citation type="journal article" date="2019" name="Int. J. Syst. Evol. Microbiol.">
        <title>The Global Catalogue of Microorganisms (GCM) 10K type strain sequencing project: providing services to taxonomists for standard genome sequencing and annotation.</title>
        <authorList>
            <consortium name="The Broad Institute Genomics Platform"/>
            <consortium name="The Broad Institute Genome Sequencing Center for Infectious Disease"/>
            <person name="Wu L."/>
            <person name="Ma J."/>
        </authorList>
    </citation>
    <scope>NUCLEOTIDE SEQUENCE [LARGE SCALE GENOMIC DNA]</scope>
    <source>
        <strain evidence="3">CCM 7282</strain>
    </source>
</reference>
<dbReference type="PANTHER" id="PTHR40061:SF2">
    <property type="entry name" value="PRC-BARREL DOMAIN-CONTAINING PROTEIN"/>
    <property type="match status" value="1"/>
</dbReference>
<dbReference type="Pfam" id="PF05239">
    <property type="entry name" value="PRC"/>
    <property type="match status" value="1"/>
</dbReference>
<accession>A0ABQ1P2Z5</accession>
<dbReference type="InterPro" id="IPR027275">
    <property type="entry name" value="PRC-brl_dom"/>
</dbReference>
<name>A0ABQ1P2Z5_9BACI</name>
<dbReference type="InterPro" id="IPR014238">
    <property type="entry name" value="Spore_YlmC/YmxH"/>
</dbReference>
<keyword evidence="3" id="KW-1185">Reference proteome</keyword>
<dbReference type="InterPro" id="IPR011033">
    <property type="entry name" value="PRC_barrel-like_sf"/>
</dbReference>
<evidence type="ECO:0000259" key="1">
    <source>
        <dbReference type="Pfam" id="PF05239"/>
    </source>
</evidence>
<sequence length="79" mass="8902">MRFKSLSGKEIVDVSSGTKLGILGQTDLEIDEKTGEIKSFVIPEYKWFGVKSGHEGHRITWNEIIRVGEDMILIQPKKG</sequence>
<dbReference type="Gene3D" id="2.30.30.240">
    <property type="entry name" value="PRC-barrel domain"/>
    <property type="match status" value="1"/>
</dbReference>
<dbReference type="PANTHER" id="PTHR40061">
    <property type="entry name" value="SPORULATION PROTEIN YLMC-RELATED"/>
    <property type="match status" value="1"/>
</dbReference>